<dbReference type="RefSeq" id="WP_008789063.1">
    <property type="nucleotide sequence ID" value="NZ_AKCB01000001.1"/>
</dbReference>
<dbReference type="Gene3D" id="3.40.630.30">
    <property type="match status" value="1"/>
</dbReference>
<evidence type="ECO:0000256" key="1">
    <source>
        <dbReference type="ARBA" id="ARBA00022679"/>
    </source>
</evidence>
<proteinExistence type="predicted"/>
<name>E7GB22_9FIRM</name>
<dbReference type="GO" id="GO:0016747">
    <property type="term" value="F:acyltransferase activity, transferring groups other than amino-acyl groups"/>
    <property type="evidence" value="ECO:0007669"/>
    <property type="project" value="InterPro"/>
</dbReference>
<dbReference type="InterPro" id="IPR000182">
    <property type="entry name" value="GNAT_dom"/>
</dbReference>
<comment type="caution">
    <text evidence="4">The sequence shown here is derived from an EMBL/GenBank/DDBJ whole genome shotgun (WGS) entry which is preliminary data.</text>
</comment>
<keyword evidence="1 4" id="KW-0808">Transferase</keyword>
<evidence type="ECO:0000256" key="2">
    <source>
        <dbReference type="ARBA" id="ARBA00023315"/>
    </source>
</evidence>
<dbReference type="GeneID" id="78229905"/>
<dbReference type="PANTHER" id="PTHR43420:SF47">
    <property type="entry name" value="N-ACETYLTRANSFERASE DOMAIN-CONTAINING PROTEIN"/>
    <property type="match status" value="1"/>
</dbReference>
<dbReference type="SUPFAM" id="SSF55729">
    <property type="entry name" value="Acyl-CoA N-acyltransferases (Nat)"/>
    <property type="match status" value="1"/>
</dbReference>
<dbReference type="OrthoDB" id="9796381at2"/>
<dbReference type="PANTHER" id="PTHR43420">
    <property type="entry name" value="ACETYLTRANSFERASE"/>
    <property type="match status" value="1"/>
</dbReference>
<evidence type="ECO:0000313" key="4">
    <source>
        <dbReference type="EMBL" id="EFW04838.1"/>
    </source>
</evidence>
<evidence type="ECO:0000259" key="3">
    <source>
        <dbReference type="PROSITE" id="PS51186"/>
    </source>
</evidence>
<dbReference type="EMBL" id="ADKX01000033">
    <property type="protein sequence ID" value="EFW04838.1"/>
    <property type="molecule type" value="Genomic_DNA"/>
</dbReference>
<protein>
    <submittedName>
        <fullName evidence="4">GNAT family Acetyltransferase</fullName>
    </submittedName>
</protein>
<feature type="domain" description="N-acetyltransferase" evidence="3">
    <location>
        <begin position="1"/>
        <end position="168"/>
    </location>
</feature>
<organism evidence="4 5">
    <name type="scientific">Coprobacillus cateniformis</name>
    <dbReference type="NCBI Taxonomy" id="100884"/>
    <lineage>
        <taxon>Bacteria</taxon>
        <taxon>Bacillati</taxon>
        <taxon>Bacillota</taxon>
        <taxon>Erysipelotrichia</taxon>
        <taxon>Erysipelotrichales</taxon>
        <taxon>Coprobacillaceae</taxon>
        <taxon>Coprobacillus</taxon>
    </lineage>
</organism>
<dbReference type="PROSITE" id="PS51186">
    <property type="entry name" value="GNAT"/>
    <property type="match status" value="1"/>
</dbReference>
<gene>
    <name evidence="4" type="ORF">HMPREF9488_01962</name>
</gene>
<dbReference type="STRING" id="100884.GCA_000269565_02058"/>
<dbReference type="InterPro" id="IPR050680">
    <property type="entry name" value="YpeA/RimI_acetyltransf"/>
</dbReference>
<dbReference type="Proteomes" id="UP000003157">
    <property type="component" value="Unassembled WGS sequence"/>
</dbReference>
<dbReference type="CDD" id="cd04301">
    <property type="entry name" value="NAT_SF"/>
    <property type="match status" value="1"/>
</dbReference>
<reference evidence="4 5" key="1">
    <citation type="submission" date="2010-12" db="EMBL/GenBank/DDBJ databases">
        <title>The Genome Sequence of Coprobacillus sp. strain 29_1.</title>
        <authorList>
            <consortium name="The Broad Institute Genome Sequencing Platform"/>
            <person name="Earl A."/>
            <person name="Ward D."/>
            <person name="Feldgarden M."/>
            <person name="Gevers D."/>
            <person name="Daigneault M."/>
            <person name="Sibley C.D."/>
            <person name="White A."/>
            <person name="Strauss J."/>
            <person name="Allen-Vercoe E."/>
            <person name="Young S.K."/>
            <person name="Zeng Q."/>
            <person name="Gargeya S."/>
            <person name="Fitzgerald M."/>
            <person name="Haas B."/>
            <person name="Abouelleil A."/>
            <person name="Alvarado L."/>
            <person name="Arachchi H.M."/>
            <person name="Berlin A."/>
            <person name="Brown A."/>
            <person name="Chapman S.B."/>
            <person name="Chen Z."/>
            <person name="Dunbar C."/>
            <person name="Freedman E."/>
            <person name="Gearin G."/>
            <person name="Gellesch M."/>
            <person name="Goldberg J."/>
            <person name="Griggs A."/>
            <person name="Gujja S."/>
            <person name="Heilman E."/>
            <person name="Heiman D."/>
            <person name="Howarth C."/>
            <person name="Larson L."/>
            <person name="Lui A."/>
            <person name="MacDonald P.J.P."/>
            <person name="Mehta T."/>
            <person name="Montmayeur A."/>
            <person name="Murphy C."/>
            <person name="Neiman D."/>
            <person name="Pearson M."/>
            <person name="Priest M."/>
            <person name="Roberts A."/>
            <person name="Saif S."/>
            <person name="Shea T."/>
            <person name="Shenoy N."/>
            <person name="Sisk P."/>
            <person name="Stolte C."/>
            <person name="Sykes S."/>
            <person name="White J."/>
            <person name="Yandava C."/>
            <person name="Nusbaum C."/>
            <person name="Birren B."/>
        </authorList>
    </citation>
    <scope>NUCLEOTIDE SEQUENCE [LARGE SCALE GENOMIC DNA]</scope>
    <source>
        <strain evidence="4 5">29_1</strain>
    </source>
</reference>
<dbReference type="Pfam" id="PF00583">
    <property type="entry name" value="Acetyltransf_1"/>
    <property type="match status" value="1"/>
</dbReference>
<keyword evidence="5" id="KW-1185">Reference proteome</keyword>
<accession>E7GB22</accession>
<sequence length="168" mass="19579">MSIKKSSVNDVQAIMKLVHQAQLYFKNNGIDQWQDGYPKDENIYSDIDKGHSYVLFQNNIMATMYFAFEDDPCYKDIDGQWLTNNQTYAVIHRIVVDENYKGQNLAKQLLDFAIEQCLQNHIYSIRIDTHHDNQSMQRFLTKNGFESCGQIMLESGAPRIAFEKILNK</sequence>
<dbReference type="HOGENOM" id="CLU_013985_13_0_9"/>
<dbReference type="AlphaFoldDB" id="E7GB22"/>
<dbReference type="eggNOG" id="COG0456">
    <property type="taxonomic scope" value="Bacteria"/>
</dbReference>
<evidence type="ECO:0000313" key="5">
    <source>
        <dbReference type="Proteomes" id="UP000003157"/>
    </source>
</evidence>
<dbReference type="InterPro" id="IPR016181">
    <property type="entry name" value="Acyl_CoA_acyltransferase"/>
</dbReference>
<keyword evidence="2" id="KW-0012">Acyltransferase</keyword>